<dbReference type="NCBIfam" id="TIGR02215">
    <property type="entry name" value="phage_chp_gp8"/>
    <property type="match status" value="1"/>
</dbReference>
<proteinExistence type="predicted"/>
<reference evidence="1 2" key="1">
    <citation type="submission" date="2020-06" db="EMBL/GenBank/DDBJ databases">
        <title>Oricola thermophila sp. nov. isolated from a tidal sediments.</title>
        <authorList>
            <person name="Kwon K.K."/>
            <person name="Yang S.-H."/>
            <person name="Park M.-J."/>
        </authorList>
    </citation>
    <scope>NUCLEOTIDE SEQUENCE [LARGE SCALE GENOMIC DNA]</scope>
    <source>
        <strain evidence="1 2">MEBiC13590</strain>
    </source>
</reference>
<dbReference type="EMBL" id="CP054836">
    <property type="protein sequence ID" value="QKV18634.1"/>
    <property type="molecule type" value="Genomic_DNA"/>
</dbReference>
<dbReference type="InterPro" id="IPR011738">
    <property type="entry name" value="Phage_CHP"/>
</dbReference>
<sequence>MTYALIAPPAAMPVTLAQAKAHLRVTSDTEDDAISALVIAATQYLERDTGQALIDQTWRAYFDCPPDDCVLQLLRAPVRRIVAVTVYDGAGNPAVLDGSDYFVNLVTRPARLRLADGITASMRANGIEVDFEAGYGATGVDVPDMLKRAVLVLVAHWYEFRGVYDAADQPVSVPALYGRLTRHFRFLSV</sequence>
<dbReference type="KEGG" id="orm:HTY61_09325"/>
<keyword evidence="2" id="KW-1185">Reference proteome</keyword>
<dbReference type="Gene3D" id="1.10.3230.30">
    <property type="entry name" value="Phage gp6-like head-tail connector protein"/>
    <property type="match status" value="1"/>
</dbReference>
<protein>
    <submittedName>
        <fullName evidence="1">Phage head-tail connector protein</fullName>
    </submittedName>
</protein>
<accession>A0A6N1VCP9</accession>
<dbReference type="RefSeq" id="WP_175276527.1">
    <property type="nucleotide sequence ID" value="NZ_CP054836.1"/>
</dbReference>
<evidence type="ECO:0000313" key="1">
    <source>
        <dbReference type="EMBL" id="QKV18634.1"/>
    </source>
</evidence>
<dbReference type="InterPro" id="IPR021146">
    <property type="entry name" value="Phage_gp6-like_head-tail"/>
</dbReference>
<dbReference type="CDD" id="cd08054">
    <property type="entry name" value="gp6"/>
    <property type="match status" value="1"/>
</dbReference>
<dbReference type="Proteomes" id="UP000509367">
    <property type="component" value="Chromosome"/>
</dbReference>
<name>A0A6N1VCP9_9HYPH</name>
<dbReference type="Pfam" id="PF05135">
    <property type="entry name" value="Phage_connect_1"/>
    <property type="match status" value="1"/>
</dbReference>
<organism evidence="1 2">
    <name type="scientific">Oricola thermophila</name>
    <dbReference type="NCBI Taxonomy" id="2742145"/>
    <lineage>
        <taxon>Bacteria</taxon>
        <taxon>Pseudomonadati</taxon>
        <taxon>Pseudomonadota</taxon>
        <taxon>Alphaproteobacteria</taxon>
        <taxon>Hyphomicrobiales</taxon>
        <taxon>Ahrensiaceae</taxon>
        <taxon>Oricola</taxon>
    </lineage>
</organism>
<gene>
    <name evidence="1" type="ORF">HTY61_09325</name>
</gene>
<dbReference type="AlphaFoldDB" id="A0A6N1VCP9"/>
<evidence type="ECO:0000313" key="2">
    <source>
        <dbReference type="Proteomes" id="UP000509367"/>
    </source>
</evidence>